<keyword evidence="4" id="KW-0460">Magnesium</keyword>
<dbReference type="InterPro" id="IPR042086">
    <property type="entry name" value="MeTrfase_capping"/>
</dbReference>
<evidence type="ECO:0000313" key="6">
    <source>
        <dbReference type="Proteomes" id="UP001415857"/>
    </source>
</evidence>
<sequence length="145" mass="16605">MGAPGSFYGRLFPRNCLHLVHCSYSAHWLSQGLVDEEKLDSFNIPYYIPSQEEIQDIVEREGSFATEKMEMLELAVGAEEEKDMWARGEKIAKRIRSFTESIIAHQFGEEIMDKLYGELTRIVVDDLAKESRKGIAIVVVLRYMG</sequence>
<gene>
    <name evidence="5" type="ORF">L1049_011992</name>
</gene>
<dbReference type="InterPro" id="IPR005299">
    <property type="entry name" value="MeTrfase_7"/>
</dbReference>
<dbReference type="Pfam" id="PF03492">
    <property type="entry name" value="Methyltransf_7"/>
    <property type="match status" value="1"/>
</dbReference>
<dbReference type="Proteomes" id="UP001415857">
    <property type="component" value="Unassembled WGS sequence"/>
</dbReference>
<dbReference type="GO" id="GO:0008168">
    <property type="term" value="F:methyltransferase activity"/>
    <property type="evidence" value="ECO:0007669"/>
    <property type="project" value="UniProtKB-KW"/>
</dbReference>
<evidence type="ECO:0000256" key="1">
    <source>
        <dbReference type="ARBA" id="ARBA00022603"/>
    </source>
</evidence>
<evidence type="ECO:0000256" key="3">
    <source>
        <dbReference type="ARBA" id="ARBA00022723"/>
    </source>
</evidence>
<keyword evidence="2" id="KW-0808">Transferase</keyword>
<organism evidence="5 6">
    <name type="scientific">Liquidambar formosana</name>
    <name type="common">Formosan gum</name>
    <dbReference type="NCBI Taxonomy" id="63359"/>
    <lineage>
        <taxon>Eukaryota</taxon>
        <taxon>Viridiplantae</taxon>
        <taxon>Streptophyta</taxon>
        <taxon>Embryophyta</taxon>
        <taxon>Tracheophyta</taxon>
        <taxon>Spermatophyta</taxon>
        <taxon>Magnoliopsida</taxon>
        <taxon>eudicotyledons</taxon>
        <taxon>Gunneridae</taxon>
        <taxon>Pentapetalae</taxon>
        <taxon>Saxifragales</taxon>
        <taxon>Altingiaceae</taxon>
        <taxon>Liquidambar</taxon>
    </lineage>
</organism>
<dbReference type="GO" id="GO:0046872">
    <property type="term" value="F:metal ion binding"/>
    <property type="evidence" value="ECO:0007669"/>
    <property type="project" value="UniProtKB-KW"/>
</dbReference>
<dbReference type="PANTHER" id="PTHR31009">
    <property type="entry name" value="S-ADENOSYL-L-METHIONINE:CARBOXYL METHYLTRANSFERASE FAMILY PROTEIN"/>
    <property type="match status" value="1"/>
</dbReference>
<dbReference type="SUPFAM" id="SSF53335">
    <property type="entry name" value="S-adenosyl-L-methionine-dependent methyltransferases"/>
    <property type="match status" value="1"/>
</dbReference>
<accession>A0AAP0RY86</accession>
<dbReference type="Gene3D" id="1.10.1200.270">
    <property type="entry name" value="Methyltransferase, alpha-helical capping domain"/>
    <property type="match status" value="1"/>
</dbReference>
<dbReference type="EMBL" id="JBBPBK010000006">
    <property type="protein sequence ID" value="KAK9283742.1"/>
    <property type="molecule type" value="Genomic_DNA"/>
</dbReference>
<name>A0AAP0RY86_LIQFO</name>
<keyword evidence="1" id="KW-0489">Methyltransferase</keyword>
<reference evidence="5 6" key="1">
    <citation type="journal article" date="2024" name="Plant J.">
        <title>Genome sequences and population genomics reveal climatic adaptation and genomic divergence between two closely related sweetgum species.</title>
        <authorList>
            <person name="Xu W.Q."/>
            <person name="Ren C.Q."/>
            <person name="Zhang X.Y."/>
            <person name="Comes H.P."/>
            <person name="Liu X.H."/>
            <person name="Li Y.G."/>
            <person name="Kettle C.J."/>
            <person name="Jalonen R."/>
            <person name="Gaisberger H."/>
            <person name="Ma Y.Z."/>
            <person name="Qiu Y.X."/>
        </authorList>
    </citation>
    <scope>NUCLEOTIDE SEQUENCE [LARGE SCALE GENOMIC DNA]</scope>
    <source>
        <strain evidence="5">Hangzhou</strain>
    </source>
</reference>
<protein>
    <submittedName>
        <fullName evidence="5">Uncharacterized protein</fullName>
    </submittedName>
</protein>
<proteinExistence type="predicted"/>
<evidence type="ECO:0000256" key="2">
    <source>
        <dbReference type="ARBA" id="ARBA00022679"/>
    </source>
</evidence>
<evidence type="ECO:0000256" key="4">
    <source>
        <dbReference type="ARBA" id="ARBA00022842"/>
    </source>
</evidence>
<dbReference type="AlphaFoldDB" id="A0AAP0RY86"/>
<keyword evidence="6" id="KW-1185">Reference proteome</keyword>
<dbReference type="InterPro" id="IPR029063">
    <property type="entry name" value="SAM-dependent_MTases_sf"/>
</dbReference>
<dbReference type="GO" id="GO:0032259">
    <property type="term" value="P:methylation"/>
    <property type="evidence" value="ECO:0007669"/>
    <property type="project" value="UniProtKB-KW"/>
</dbReference>
<dbReference type="Gene3D" id="3.40.50.150">
    <property type="entry name" value="Vaccinia Virus protein VP39"/>
    <property type="match status" value="1"/>
</dbReference>
<comment type="caution">
    <text evidence="5">The sequence shown here is derived from an EMBL/GenBank/DDBJ whole genome shotgun (WGS) entry which is preliminary data.</text>
</comment>
<evidence type="ECO:0000313" key="5">
    <source>
        <dbReference type="EMBL" id="KAK9283742.1"/>
    </source>
</evidence>
<keyword evidence="3" id="KW-0479">Metal-binding</keyword>